<dbReference type="Pfam" id="PF00646">
    <property type="entry name" value="F-box"/>
    <property type="match status" value="1"/>
</dbReference>
<evidence type="ECO:0000313" key="2">
    <source>
        <dbReference type="EMBL" id="KAG8086464.1"/>
    </source>
</evidence>
<evidence type="ECO:0000259" key="1">
    <source>
        <dbReference type="SMART" id="SM00256"/>
    </source>
</evidence>
<dbReference type="SMART" id="SM00256">
    <property type="entry name" value="FBOX"/>
    <property type="match status" value="1"/>
</dbReference>
<feature type="domain" description="F-box" evidence="1">
    <location>
        <begin position="11"/>
        <end position="51"/>
    </location>
</feature>
<sequence>MAMAANIWETIPDELWWEILLRAPTRSVARSCCVSKLWCSIVRDPSFRKLHSERHAAAPNENDIPDALLVATNDVGKYSIFPIVPGESPVCCVSNAKGYRLANVCNGLLCFASRGTATVVVCNPVTGEKLAPSSDPPLLPDLHQQVMFALGFSPTTNEYKLFRFADRMIDVYTLAGEGSGWRRHQLLHPCRLVENHHSPPVVVGGKICAVAAAPPHPQQIERPGAVLVIDVASEVAFTYNTPDYGYPFADATASAFELHGRLCLAINVVNRVQFWAMPVEL</sequence>
<evidence type="ECO:0000313" key="3">
    <source>
        <dbReference type="Proteomes" id="UP000729402"/>
    </source>
</evidence>
<dbReference type="InterPro" id="IPR050796">
    <property type="entry name" value="SCF_F-box_component"/>
</dbReference>
<reference evidence="2" key="1">
    <citation type="journal article" date="2021" name="bioRxiv">
        <title>Whole Genome Assembly and Annotation of Northern Wild Rice, Zizania palustris L., Supports a Whole Genome Duplication in the Zizania Genus.</title>
        <authorList>
            <person name="Haas M."/>
            <person name="Kono T."/>
            <person name="Macchietto M."/>
            <person name="Millas R."/>
            <person name="McGilp L."/>
            <person name="Shao M."/>
            <person name="Duquette J."/>
            <person name="Hirsch C.N."/>
            <person name="Kimball J."/>
        </authorList>
    </citation>
    <scope>NUCLEOTIDE SEQUENCE</scope>
    <source>
        <tissue evidence="2">Fresh leaf tissue</tissue>
    </source>
</reference>
<dbReference type="PANTHER" id="PTHR31672">
    <property type="entry name" value="BNACNNG10540D PROTEIN"/>
    <property type="match status" value="1"/>
</dbReference>
<organism evidence="2 3">
    <name type="scientific">Zizania palustris</name>
    <name type="common">Northern wild rice</name>
    <dbReference type="NCBI Taxonomy" id="103762"/>
    <lineage>
        <taxon>Eukaryota</taxon>
        <taxon>Viridiplantae</taxon>
        <taxon>Streptophyta</taxon>
        <taxon>Embryophyta</taxon>
        <taxon>Tracheophyta</taxon>
        <taxon>Spermatophyta</taxon>
        <taxon>Magnoliopsida</taxon>
        <taxon>Liliopsida</taxon>
        <taxon>Poales</taxon>
        <taxon>Poaceae</taxon>
        <taxon>BOP clade</taxon>
        <taxon>Oryzoideae</taxon>
        <taxon>Oryzeae</taxon>
        <taxon>Zizaniinae</taxon>
        <taxon>Zizania</taxon>
    </lineage>
</organism>
<dbReference type="Pfam" id="PF08268">
    <property type="entry name" value="FBA_3"/>
    <property type="match status" value="1"/>
</dbReference>
<dbReference type="PANTHER" id="PTHR31672:SF2">
    <property type="entry name" value="F-BOX DOMAIN-CONTAINING PROTEIN"/>
    <property type="match status" value="1"/>
</dbReference>
<dbReference type="NCBIfam" id="TIGR01640">
    <property type="entry name" value="F_box_assoc_1"/>
    <property type="match status" value="1"/>
</dbReference>
<protein>
    <recommendedName>
        <fullName evidence="1">F-box domain-containing protein</fullName>
    </recommendedName>
</protein>
<dbReference type="InterPro" id="IPR017451">
    <property type="entry name" value="F-box-assoc_interact_dom"/>
</dbReference>
<gene>
    <name evidence="2" type="ORF">GUJ93_ZPchr0010g7795</name>
</gene>
<proteinExistence type="predicted"/>
<comment type="caution">
    <text evidence="2">The sequence shown here is derived from an EMBL/GenBank/DDBJ whole genome shotgun (WGS) entry which is preliminary data.</text>
</comment>
<dbReference type="AlphaFoldDB" id="A0A8J5WBT1"/>
<reference evidence="2" key="2">
    <citation type="submission" date="2021-02" db="EMBL/GenBank/DDBJ databases">
        <authorList>
            <person name="Kimball J.A."/>
            <person name="Haas M.W."/>
            <person name="Macchietto M."/>
            <person name="Kono T."/>
            <person name="Duquette J."/>
            <person name="Shao M."/>
        </authorList>
    </citation>
    <scope>NUCLEOTIDE SEQUENCE</scope>
    <source>
        <tissue evidence="2">Fresh leaf tissue</tissue>
    </source>
</reference>
<dbReference type="Proteomes" id="UP000729402">
    <property type="component" value="Unassembled WGS sequence"/>
</dbReference>
<name>A0A8J5WBT1_ZIZPA</name>
<dbReference type="InterPro" id="IPR013187">
    <property type="entry name" value="F-box-assoc_dom_typ3"/>
</dbReference>
<dbReference type="OrthoDB" id="676617at2759"/>
<dbReference type="InterPro" id="IPR001810">
    <property type="entry name" value="F-box_dom"/>
</dbReference>
<accession>A0A8J5WBT1</accession>
<keyword evidence="3" id="KW-1185">Reference proteome</keyword>
<dbReference type="EMBL" id="JAAALK010000082">
    <property type="protein sequence ID" value="KAG8086464.1"/>
    <property type="molecule type" value="Genomic_DNA"/>
</dbReference>